<dbReference type="Gene3D" id="3.10.10.10">
    <property type="entry name" value="HIV Type 1 Reverse Transcriptase, subunit A, domain 1"/>
    <property type="match status" value="1"/>
</dbReference>
<reference evidence="4 5" key="1">
    <citation type="submission" date="2024-02" db="EMBL/GenBank/DDBJ databases">
        <title>High-quality chromosome-scale genome assembly of Pensacola bahiagrass (Paspalum notatum Flugge var. saurae).</title>
        <authorList>
            <person name="Vega J.M."/>
            <person name="Podio M."/>
            <person name="Orjuela J."/>
            <person name="Siena L.A."/>
            <person name="Pessino S.C."/>
            <person name="Combes M.C."/>
            <person name="Mariac C."/>
            <person name="Albertini E."/>
            <person name="Pupilli F."/>
            <person name="Ortiz J.P.A."/>
            <person name="Leblanc O."/>
        </authorList>
    </citation>
    <scope>NUCLEOTIDE SEQUENCE [LARGE SCALE GENOMIC DNA]</scope>
    <source>
        <strain evidence="4">R1</strain>
        <tissue evidence="4">Leaf</tissue>
    </source>
</reference>
<dbReference type="InterPro" id="IPR041588">
    <property type="entry name" value="Integrase_H2C2"/>
</dbReference>
<dbReference type="AlphaFoldDB" id="A0AAQ3UDH4"/>
<dbReference type="Gene3D" id="3.30.420.10">
    <property type="entry name" value="Ribonuclease H-like superfamily/Ribonuclease H"/>
    <property type="match status" value="1"/>
</dbReference>
<dbReference type="InterPro" id="IPR043128">
    <property type="entry name" value="Rev_trsase/Diguanyl_cyclase"/>
</dbReference>
<keyword evidence="1" id="KW-0511">Multifunctional enzyme</keyword>
<feature type="domain" description="Integrase catalytic" evidence="3">
    <location>
        <begin position="522"/>
        <end position="640"/>
    </location>
</feature>
<dbReference type="GO" id="GO:0003824">
    <property type="term" value="F:catalytic activity"/>
    <property type="evidence" value="ECO:0007669"/>
    <property type="project" value="UniProtKB-KW"/>
</dbReference>
<dbReference type="InterPro" id="IPR001584">
    <property type="entry name" value="Integrase_cat-core"/>
</dbReference>
<dbReference type="PROSITE" id="PS50994">
    <property type="entry name" value="INTEGRASE"/>
    <property type="match status" value="1"/>
</dbReference>
<evidence type="ECO:0000256" key="1">
    <source>
        <dbReference type="ARBA" id="ARBA00023268"/>
    </source>
</evidence>
<dbReference type="Gene3D" id="3.30.70.270">
    <property type="match status" value="2"/>
</dbReference>
<keyword evidence="5" id="KW-1185">Reference proteome</keyword>
<evidence type="ECO:0000256" key="2">
    <source>
        <dbReference type="SAM" id="MobiDB-lite"/>
    </source>
</evidence>
<dbReference type="InterPro" id="IPR000477">
    <property type="entry name" value="RT_dom"/>
</dbReference>
<dbReference type="GO" id="GO:0003676">
    <property type="term" value="F:nucleic acid binding"/>
    <property type="evidence" value="ECO:0007669"/>
    <property type="project" value="InterPro"/>
</dbReference>
<dbReference type="InterPro" id="IPR050951">
    <property type="entry name" value="Retrovirus_Pol_polyprotein"/>
</dbReference>
<dbReference type="InterPro" id="IPR041577">
    <property type="entry name" value="RT_RNaseH_2"/>
</dbReference>
<dbReference type="EMBL" id="CP144752">
    <property type="protein sequence ID" value="WVZ89168.1"/>
    <property type="molecule type" value="Genomic_DNA"/>
</dbReference>
<feature type="region of interest" description="Disordered" evidence="2">
    <location>
        <begin position="144"/>
        <end position="165"/>
    </location>
</feature>
<dbReference type="GO" id="GO:0015074">
    <property type="term" value="P:DNA integration"/>
    <property type="evidence" value="ECO:0007669"/>
    <property type="project" value="InterPro"/>
</dbReference>
<name>A0AAQ3UDH4_PASNO</name>
<accession>A0AAQ3UDH4</accession>
<dbReference type="PANTHER" id="PTHR37984:SF5">
    <property type="entry name" value="PROTEIN NYNRIN-LIKE"/>
    <property type="match status" value="1"/>
</dbReference>
<dbReference type="Pfam" id="PF00078">
    <property type="entry name" value="RVT_1"/>
    <property type="match status" value="1"/>
</dbReference>
<dbReference type="Pfam" id="PF17921">
    <property type="entry name" value="Integrase_H2C2"/>
    <property type="match status" value="1"/>
</dbReference>
<gene>
    <name evidence="4" type="ORF">U9M48_035605</name>
</gene>
<proteinExistence type="predicted"/>
<dbReference type="Gene3D" id="1.10.340.70">
    <property type="match status" value="1"/>
</dbReference>
<dbReference type="Proteomes" id="UP001341281">
    <property type="component" value="Chromosome 08"/>
</dbReference>
<dbReference type="Pfam" id="PF17919">
    <property type="entry name" value="RT_RNaseH_2"/>
    <property type="match status" value="1"/>
</dbReference>
<evidence type="ECO:0000313" key="4">
    <source>
        <dbReference type="EMBL" id="WVZ89168.1"/>
    </source>
</evidence>
<dbReference type="PANTHER" id="PTHR37984">
    <property type="entry name" value="PROTEIN CBG26694"/>
    <property type="match status" value="1"/>
</dbReference>
<organism evidence="4 5">
    <name type="scientific">Paspalum notatum var. saurae</name>
    <dbReference type="NCBI Taxonomy" id="547442"/>
    <lineage>
        <taxon>Eukaryota</taxon>
        <taxon>Viridiplantae</taxon>
        <taxon>Streptophyta</taxon>
        <taxon>Embryophyta</taxon>
        <taxon>Tracheophyta</taxon>
        <taxon>Spermatophyta</taxon>
        <taxon>Magnoliopsida</taxon>
        <taxon>Liliopsida</taxon>
        <taxon>Poales</taxon>
        <taxon>Poaceae</taxon>
        <taxon>PACMAD clade</taxon>
        <taxon>Panicoideae</taxon>
        <taxon>Andropogonodae</taxon>
        <taxon>Paspaleae</taxon>
        <taxon>Paspalinae</taxon>
        <taxon>Paspalum</taxon>
    </lineage>
</organism>
<dbReference type="InterPro" id="IPR036397">
    <property type="entry name" value="RNaseH_sf"/>
</dbReference>
<dbReference type="CDD" id="cd01647">
    <property type="entry name" value="RT_LTR"/>
    <property type="match status" value="1"/>
</dbReference>
<protein>
    <recommendedName>
        <fullName evidence="3">Integrase catalytic domain-containing protein</fullName>
    </recommendedName>
</protein>
<dbReference type="InterPro" id="IPR012337">
    <property type="entry name" value="RNaseH-like_sf"/>
</dbReference>
<dbReference type="SUPFAM" id="SSF53098">
    <property type="entry name" value="Ribonuclease H-like"/>
    <property type="match status" value="1"/>
</dbReference>
<evidence type="ECO:0000259" key="3">
    <source>
        <dbReference type="PROSITE" id="PS50994"/>
    </source>
</evidence>
<sequence length="640" mass="72143">MCVDYTDLNKHCPKDLFGLPRIDQVIDSTAGCALLSFLDCYSGYHQIRLATEDQEKTAFITPFGAYCYTSMSFALKNAGATYQRAIQTCLADHWANAYVDDVVIKTKNEEDFIDDLRQVFDSLRKFRWKLNPTKCVFGVLAEESKPTPRDQGHSEHAPPRSQKDAQRLTGCMAALSRFILRIGERGLPFYKLLKKVDRFQWTAEAQEALDTLKKFLTSPPVLKSPNRATADSPVEDLLLYISCTTHVVNTALVVERLDGRHMVPRQHPVYFISEVLHPSKIRYPQVQKLLYAVLITTRKLRHYFVEHKIVVVTEFPIGEVLHNREATGRIAKWACELGAHDIEFRPCTAIKTQALVDFVSEWTEHQVPEKPEVMEVWKMFFDGSLKLGGAGAGVVFTSPAGEKLKAPIIKYILNEEIPEDKAEAKRIARWSASYTLINNKLYKHAASEVLLKCISTSSGQSLLREIHAGVCGIHAASRALVRKAFRAGFYWPTAKKDAAKLVQHCEACQFLAKQHHLPAQQLQNIPVSWPFACWGLDMIGPFKKAQGGYTHVLVTVDKFTNGSSSSPSRLEFIQDIIFRFGVMNSIITDLGSNFTGSEFFDFCEQRSIHVKYVSVAHPRANGQVERANGMILDALKKKDL</sequence>
<dbReference type="InterPro" id="IPR043502">
    <property type="entry name" value="DNA/RNA_pol_sf"/>
</dbReference>
<evidence type="ECO:0000313" key="5">
    <source>
        <dbReference type="Proteomes" id="UP001341281"/>
    </source>
</evidence>
<dbReference type="SUPFAM" id="SSF56672">
    <property type="entry name" value="DNA/RNA polymerases"/>
    <property type="match status" value="1"/>
</dbReference>